<dbReference type="GeneTree" id="ENSGT00530000063970"/>
<evidence type="ECO:0000256" key="4">
    <source>
        <dbReference type="ARBA" id="ARBA00022989"/>
    </source>
</evidence>
<dbReference type="GO" id="GO:0098632">
    <property type="term" value="F:cell-cell adhesion mediator activity"/>
    <property type="evidence" value="ECO:0007669"/>
    <property type="project" value="InterPro"/>
</dbReference>
<dbReference type="GO" id="GO:0034113">
    <property type="term" value="P:heterotypic cell-cell adhesion"/>
    <property type="evidence" value="ECO:0007669"/>
    <property type="project" value="TreeGrafter"/>
</dbReference>
<dbReference type="PANTHER" id="PTHR46841:SF7">
    <property type="entry name" value="IG-LIKE DOMAIN-CONTAINING PROTEIN"/>
    <property type="match status" value="1"/>
</dbReference>
<reference evidence="10" key="1">
    <citation type="submission" date="2025-08" db="UniProtKB">
        <authorList>
            <consortium name="Ensembl"/>
        </authorList>
    </citation>
    <scope>IDENTIFICATION</scope>
</reference>
<dbReference type="Proteomes" id="UP000261340">
    <property type="component" value="Unplaced"/>
</dbReference>
<keyword evidence="5 9" id="KW-0472">Membrane</keyword>
<dbReference type="GO" id="GO:0043025">
    <property type="term" value="C:neuronal cell body"/>
    <property type="evidence" value="ECO:0007669"/>
    <property type="project" value="TreeGrafter"/>
</dbReference>
<dbReference type="Ensembl" id="ENSACIT00000008905.1">
    <property type="protein sequence ID" value="ENSACIP00000008646.1"/>
    <property type="gene ID" value="ENSACIG00000006766.1"/>
</dbReference>
<comment type="subcellular location">
    <subcellularLocation>
        <location evidence="1">Membrane</location>
        <topology evidence="1">Single-pass membrane protein</topology>
    </subcellularLocation>
</comment>
<keyword evidence="6" id="KW-1015">Disulfide bond</keyword>
<feature type="transmembrane region" description="Helical" evidence="9">
    <location>
        <begin position="6"/>
        <end position="30"/>
    </location>
</feature>
<evidence type="ECO:0000256" key="6">
    <source>
        <dbReference type="ARBA" id="ARBA00023157"/>
    </source>
</evidence>
<dbReference type="InterPro" id="IPR036179">
    <property type="entry name" value="Ig-like_dom_sf"/>
</dbReference>
<evidence type="ECO:0000313" key="11">
    <source>
        <dbReference type="Proteomes" id="UP000261340"/>
    </source>
</evidence>
<evidence type="ECO:0000256" key="3">
    <source>
        <dbReference type="ARBA" id="ARBA00022729"/>
    </source>
</evidence>
<keyword evidence="3" id="KW-0732">Signal</keyword>
<evidence type="ECO:0000256" key="1">
    <source>
        <dbReference type="ARBA" id="ARBA00004167"/>
    </source>
</evidence>
<dbReference type="GO" id="GO:0016020">
    <property type="term" value="C:membrane"/>
    <property type="evidence" value="ECO:0007669"/>
    <property type="project" value="UniProtKB-SubCell"/>
</dbReference>
<feature type="transmembrane region" description="Helical" evidence="9">
    <location>
        <begin position="134"/>
        <end position="151"/>
    </location>
</feature>
<accession>A0A3Q0RDM8</accession>
<organism evidence="10 11">
    <name type="scientific">Amphilophus citrinellus</name>
    <name type="common">Midas cichlid</name>
    <name type="synonym">Cichlasoma citrinellum</name>
    <dbReference type="NCBI Taxonomy" id="61819"/>
    <lineage>
        <taxon>Eukaryota</taxon>
        <taxon>Metazoa</taxon>
        <taxon>Chordata</taxon>
        <taxon>Craniata</taxon>
        <taxon>Vertebrata</taxon>
        <taxon>Euteleostomi</taxon>
        <taxon>Actinopterygii</taxon>
        <taxon>Neopterygii</taxon>
        <taxon>Teleostei</taxon>
        <taxon>Neoteleostei</taxon>
        <taxon>Acanthomorphata</taxon>
        <taxon>Ovalentaria</taxon>
        <taxon>Cichlomorphae</taxon>
        <taxon>Cichliformes</taxon>
        <taxon>Cichlidae</taxon>
        <taxon>New World cichlids</taxon>
        <taxon>Cichlasomatinae</taxon>
        <taxon>Heroini</taxon>
        <taxon>Amphilophus</taxon>
    </lineage>
</organism>
<dbReference type="AlphaFoldDB" id="A0A3Q0RDM8"/>
<dbReference type="SUPFAM" id="SSF48726">
    <property type="entry name" value="Immunoglobulin"/>
    <property type="match status" value="1"/>
</dbReference>
<protein>
    <recommendedName>
        <fullName evidence="12">Ig-like domain-containing protein</fullName>
    </recommendedName>
</protein>
<dbReference type="GO" id="GO:0009986">
    <property type="term" value="C:cell surface"/>
    <property type="evidence" value="ECO:0007669"/>
    <property type="project" value="TreeGrafter"/>
</dbReference>
<evidence type="ECO:0000256" key="2">
    <source>
        <dbReference type="ARBA" id="ARBA00022692"/>
    </source>
</evidence>
<dbReference type="PANTHER" id="PTHR46841">
    <property type="entry name" value="OX-2 MEMBRANE GLYCOPROTEIN"/>
    <property type="match status" value="1"/>
</dbReference>
<evidence type="ECO:0000256" key="9">
    <source>
        <dbReference type="SAM" id="Phobius"/>
    </source>
</evidence>
<dbReference type="InterPro" id="IPR047164">
    <property type="entry name" value="OX2G-like"/>
</dbReference>
<dbReference type="Gene3D" id="2.60.40.10">
    <property type="entry name" value="Immunoglobulins"/>
    <property type="match status" value="2"/>
</dbReference>
<keyword evidence="2 9" id="KW-0812">Transmembrane</keyword>
<evidence type="ECO:0000256" key="5">
    <source>
        <dbReference type="ARBA" id="ARBA00023136"/>
    </source>
</evidence>
<dbReference type="OMA" id="ELHAFSC"/>
<dbReference type="GO" id="GO:0030424">
    <property type="term" value="C:axon"/>
    <property type="evidence" value="ECO:0007669"/>
    <property type="project" value="TreeGrafter"/>
</dbReference>
<keyword evidence="11" id="KW-1185">Reference proteome</keyword>
<dbReference type="InterPro" id="IPR013783">
    <property type="entry name" value="Ig-like_fold"/>
</dbReference>
<evidence type="ECO:0000313" key="10">
    <source>
        <dbReference type="Ensembl" id="ENSACIP00000008646.1"/>
    </source>
</evidence>
<proteinExistence type="predicted"/>
<keyword evidence="7" id="KW-0325">Glycoprotein</keyword>
<evidence type="ECO:0000256" key="7">
    <source>
        <dbReference type="ARBA" id="ARBA00023180"/>
    </source>
</evidence>
<name>A0A3Q0RDM8_AMPCI</name>
<reference evidence="10" key="2">
    <citation type="submission" date="2025-09" db="UniProtKB">
        <authorList>
            <consortium name="Ensembl"/>
        </authorList>
    </citation>
    <scope>IDENTIFICATION</scope>
</reference>
<keyword evidence="8" id="KW-0393">Immunoglobulin domain</keyword>
<keyword evidence="4 9" id="KW-1133">Transmembrane helix</keyword>
<evidence type="ECO:0008006" key="12">
    <source>
        <dbReference type="Google" id="ProtNLM"/>
    </source>
</evidence>
<evidence type="ECO:0000256" key="8">
    <source>
        <dbReference type="ARBA" id="ARBA00023319"/>
    </source>
</evidence>
<sequence>ALSNSSGALFYFIFLFIISFNHSAVVLSVISPKTSRPDLNFAFLALSSCCVLQVTWQRIVQGVMDSMATYSERFGREVTKPYRGKLLLTEASFSSASITLMNLTWKDETCYICSFNIFPDGSKMRQTSCFKKKHVVWLTFIVMLHLTFSWPHEIVFSCSATGKPAPTIEWNISADTSLSDQPHSVIVTNSDHTFTTSRNVTVKVPPGRSGYVDCVLNRGKLGERTERIPFSYGEAERTTCESSYVELNMSKCCV</sequence>
<dbReference type="GO" id="GO:0150079">
    <property type="term" value="P:negative regulation of neuroinflammatory response"/>
    <property type="evidence" value="ECO:0007669"/>
    <property type="project" value="TreeGrafter"/>
</dbReference>